<dbReference type="KEGG" id="more:E1B28_013666"/>
<feature type="region of interest" description="Disordered" evidence="3">
    <location>
        <begin position="1090"/>
        <end position="1123"/>
    </location>
</feature>
<feature type="compositionally biased region" description="Pro residues" evidence="3">
    <location>
        <begin position="727"/>
        <end position="736"/>
    </location>
</feature>
<dbReference type="Pfam" id="PF00617">
    <property type="entry name" value="RasGEF"/>
    <property type="match status" value="1"/>
</dbReference>
<feature type="compositionally biased region" description="Polar residues" evidence="3">
    <location>
        <begin position="1164"/>
        <end position="1176"/>
    </location>
</feature>
<feature type="region of interest" description="Disordered" evidence="3">
    <location>
        <begin position="1145"/>
        <end position="1176"/>
    </location>
</feature>
<dbReference type="PROSITE" id="PS50212">
    <property type="entry name" value="RASGEF_NTER"/>
    <property type="match status" value="1"/>
</dbReference>
<feature type="region of interest" description="Disordered" evidence="3">
    <location>
        <begin position="146"/>
        <end position="224"/>
    </location>
</feature>
<keyword evidence="1 2" id="KW-0344">Guanine-nucleotide releasing factor</keyword>
<evidence type="ECO:0000259" key="4">
    <source>
        <dbReference type="PROSITE" id="PS50009"/>
    </source>
</evidence>
<feature type="region of interest" description="Disordered" evidence="3">
    <location>
        <begin position="554"/>
        <end position="584"/>
    </location>
</feature>
<dbReference type="PANTHER" id="PTHR23113">
    <property type="entry name" value="GUANINE NUCLEOTIDE EXCHANGE FACTOR"/>
    <property type="match status" value="1"/>
</dbReference>
<dbReference type="InterPro" id="IPR036964">
    <property type="entry name" value="RASGEF_cat_dom_sf"/>
</dbReference>
<evidence type="ECO:0000259" key="5">
    <source>
        <dbReference type="PROSITE" id="PS50212"/>
    </source>
</evidence>
<gene>
    <name evidence="6" type="ORF">E1B28_013666</name>
</gene>
<dbReference type="SMART" id="SM00147">
    <property type="entry name" value="RasGEF"/>
    <property type="match status" value="1"/>
</dbReference>
<dbReference type="Pfam" id="PF00618">
    <property type="entry name" value="RasGEF_N"/>
    <property type="match status" value="1"/>
</dbReference>
<feature type="region of interest" description="Disordered" evidence="3">
    <location>
        <begin position="409"/>
        <end position="476"/>
    </location>
</feature>
<dbReference type="GeneID" id="66082741"/>
<feature type="compositionally biased region" description="Low complexity" evidence="3">
    <location>
        <begin position="839"/>
        <end position="853"/>
    </location>
</feature>
<name>A0A9P7RQA8_9AGAR</name>
<dbReference type="InterPro" id="IPR001895">
    <property type="entry name" value="RASGEF_cat_dom"/>
</dbReference>
<dbReference type="InterPro" id="IPR000651">
    <property type="entry name" value="Ras-like_Gua-exchang_fac_N"/>
</dbReference>
<reference evidence="6" key="1">
    <citation type="journal article" date="2021" name="Genome Biol. Evol.">
        <title>The assembled and annotated genome of the fairy-ring fungus Marasmius oreades.</title>
        <authorList>
            <person name="Hiltunen M."/>
            <person name="Ament-Velasquez S.L."/>
            <person name="Johannesson H."/>
        </authorList>
    </citation>
    <scope>NUCLEOTIDE SEQUENCE</scope>
    <source>
        <strain evidence="6">03SP1</strain>
    </source>
</reference>
<feature type="compositionally biased region" description="Polar residues" evidence="3">
    <location>
        <begin position="194"/>
        <end position="207"/>
    </location>
</feature>
<feature type="compositionally biased region" description="Low complexity" evidence="3">
    <location>
        <begin position="1096"/>
        <end position="1107"/>
    </location>
</feature>
<feature type="compositionally biased region" description="Pro residues" evidence="3">
    <location>
        <begin position="10"/>
        <end position="31"/>
    </location>
</feature>
<feature type="compositionally biased region" description="Polar residues" evidence="3">
    <location>
        <begin position="696"/>
        <end position="710"/>
    </location>
</feature>
<feature type="region of interest" description="Disordered" evidence="3">
    <location>
        <begin position="604"/>
        <end position="743"/>
    </location>
</feature>
<feature type="compositionally biased region" description="Basic and acidic residues" evidence="3">
    <location>
        <begin position="876"/>
        <end position="888"/>
    </location>
</feature>
<accession>A0A9P7RQA8</accession>
<feature type="compositionally biased region" description="Acidic residues" evidence="3">
    <location>
        <begin position="1574"/>
        <end position="1583"/>
    </location>
</feature>
<feature type="compositionally biased region" description="Low complexity" evidence="3">
    <location>
        <begin position="259"/>
        <end position="282"/>
    </location>
</feature>
<keyword evidence="7" id="KW-1185">Reference proteome</keyword>
<dbReference type="GO" id="GO:0005886">
    <property type="term" value="C:plasma membrane"/>
    <property type="evidence" value="ECO:0007669"/>
    <property type="project" value="TreeGrafter"/>
</dbReference>
<feature type="compositionally biased region" description="Polar residues" evidence="3">
    <location>
        <begin position="909"/>
        <end position="933"/>
    </location>
</feature>
<feature type="compositionally biased region" description="Acidic residues" evidence="3">
    <location>
        <begin position="630"/>
        <end position="652"/>
    </location>
</feature>
<feature type="region of interest" description="Disordered" evidence="3">
    <location>
        <begin position="1420"/>
        <end position="1455"/>
    </location>
</feature>
<feature type="region of interest" description="Disordered" evidence="3">
    <location>
        <begin position="839"/>
        <end position="945"/>
    </location>
</feature>
<organism evidence="6 7">
    <name type="scientific">Marasmius oreades</name>
    <name type="common">fairy-ring Marasmius</name>
    <dbReference type="NCBI Taxonomy" id="181124"/>
    <lineage>
        <taxon>Eukaryota</taxon>
        <taxon>Fungi</taxon>
        <taxon>Dikarya</taxon>
        <taxon>Basidiomycota</taxon>
        <taxon>Agaricomycotina</taxon>
        <taxon>Agaricomycetes</taxon>
        <taxon>Agaricomycetidae</taxon>
        <taxon>Agaricales</taxon>
        <taxon>Marasmiineae</taxon>
        <taxon>Marasmiaceae</taxon>
        <taxon>Marasmius</taxon>
    </lineage>
</organism>
<feature type="region of interest" description="Disordered" evidence="3">
    <location>
        <begin position="1560"/>
        <end position="1644"/>
    </location>
</feature>
<proteinExistence type="predicted"/>
<feature type="compositionally biased region" description="Basic residues" evidence="3">
    <location>
        <begin position="863"/>
        <end position="875"/>
    </location>
</feature>
<dbReference type="Gene3D" id="1.10.840.10">
    <property type="entry name" value="Ras guanine-nucleotide exchange factors catalytic domain"/>
    <property type="match status" value="1"/>
</dbReference>
<dbReference type="Gene3D" id="1.20.870.10">
    <property type="entry name" value="Son of sevenless (SoS) protein Chain: S domain 1"/>
    <property type="match status" value="1"/>
</dbReference>
<sequence>MPSQQEKEPLLPPPSTAQPSSSPPKLLPIPAPSTTTSKASFTYPENEEAGSSISTGLPPEIASADISIAPDGSFVETSSSAAALELKKRYDNHFGVNPPSVRSPYVITAFINQHGKRMFRIGHKDMSAPAAAGYFVEDQIINRASSSFSHRHVSPSTPSAGTHRSSRSRRQSRLSAFLTSNPKKNKLRKPRSNPDMQQQQQTTTSPKRVTGAIPSHSTMPSRRFAGGRTYSLSVTAIDQPPHPTSSTLVVGPYVYAGGPSSSSLSPSTSTQSDYNTLSPPRNSNHHHHSASQSRLTKKGDVFGEVMNWNFHPNSTSGSISNLGIRRDRNNSSASSISYMSPSSVSSQSSSASVGIGIGEFGELTAGSVVRLQRSGSTATDSSYPKSEMGHLPGAFSSSQQLIVKPFGNHVTFEPRWRPKPSRGRRRKSSNNGSLSPQDTNAVGTKSSGSEPSAYGVGDPINRNEERRRKSQSWSGVGAEVPEDDLYVSNVGRGTSIGISNINTGYVSDAHSDVDGEQEGREEFELWSAYFDTHITGGTSSPARGGEQAVPEVLIERGSGSNGVGKGVLEKGKEEGEEGEESDFSEFLRVGASAILRTKPSLDSVMTARQGRSSSDNLRDAAARSVGKVDEGEEADREDFTIDDDSDDDEISDAETPPRPPSAIRVRRREDLQKEVQQDMPKVDVDASADVEKGDSSAATSTVLDSQTLLVPSNHDDQLPHTPRPLSTNPPPLPTQPHPTTSMHSRFSTDVFDVLQMYRGLPLLDRLEKRKRARDVFSEEDEDGDDDADDGEDEWVIRLSLEDDESAAPRNDPRFVIWGEVHGNDEDEDDIVAHSNISQAGAAGSNASRASSLSVDGGSESAGRRPRGGSMSKRKAMKEIKKKEKEARSRSGSGTAGAGAVEGIPLPVTTPASSTFTVTPSDNPEPTLTTSTHLSAPPHQPEGTEKKKKQILAATIERWLAQVTSEYNYDELLIFFLTYRTYISPVDLAHLFICRFHWALTDDTSGLAGAGTEDRVKRIVRLRTFVALQYWITTFFSVDFLHNRELRVLMASWLNAMVKDPILGKYPDAMSIVKKLRKVAKECKRMFVPLSPSKSKSSAQQEEGAEGAPARSPTNPSNFLPISDPAETSLGKEHLLGEKFAEAARELKKQRTSEDSDVDLDFLPDTSSTSNGSKGLHITTTGLPLSSLSILQRTNLAPSPSTTDMDSLIETSQALPVHRNLLSKVIGSVGRWKRVLNSHRSMSRMTAYGGYSGEGVGLAAIGMSMMELRSHGNRNMWQVQGGIESYLRVIDQNPPPQRDAIGDAPAMSTSRNTMNVTTPSTSLEVTAEESQPSASSAATTTSFEEAEPAPPLPNEDADHELSTVPPASELDTMSLSSRTSFISIAHTSSTESFGELLSANRASAMFPAFHSPRQFDVVSIDELSDSSSNEEPGLPPGLGPQHLQHQNRTPRRLPTRRLMEVNNDDRSTVSSMGIISRDSYASTTTASSTTSSVVVDDAGQGLGKGIQQWQLNRLVDSLTDDEEVGDVEDALKRLEGHINPQKQQEKATKVEGWVRTIREKLAAGDYDSDEGPRCEEEDEDEDESAGSTFEQHPNGGDAMNDDIPSIIGPQTEDQGVKQANGGLDPVRAPGPTSPPRTTSDARPAVEDVVPIEILQSRVPGSEVSPLTPNRPSISIKSNFVNPPHHSFVLDTKAVIIAQHFAMIDRDLFCSLGFEEFLAGDWMNCEEIEVLDWKTFMNDCARWRAESRWPERTGALGTIRARFNLVANFTTSEVVLTHPNERIQVFVKLLHVAWRSYHRNSLNTVVAIITGLQSKLVTQAMRRSINRLSKWDARIFRDLKLFIANTNCFQYLREAIERVLDAKPIDSGAHVSSVVNGSATDQPTRGRGNKTMTSGCIPFIGIYLSQLYQHHQLPDLIDPTAPNEVVGIDPTTFSFDSPAHPEVFDALAPLPPSLQLEPLINVQKQRLIAGVVNSCITGQQLANRVRFALTDTDMQKACLELKALDSETLQRVLLSLPG</sequence>
<evidence type="ECO:0008006" key="8">
    <source>
        <dbReference type="Google" id="ProtNLM"/>
    </source>
</evidence>
<feature type="region of interest" description="Disordered" evidence="3">
    <location>
        <begin position="1291"/>
        <end position="1371"/>
    </location>
</feature>
<dbReference type="PROSITE" id="PS50009">
    <property type="entry name" value="RASGEF_CAT"/>
    <property type="match status" value="1"/>
</dbReference>
<dbReference type="GO" id="GO:0005085">
    <property type="term" value="F:guanyl-nucleotide exchange factor activity"/>
    <property type="evidence" value="ECO:0007669"/>
    <property type="project" value="UniProtKB-KW"/>
</dbReference>
<feature type="compositionally biased region" description="Polar residues" evidence="3">
    <location>
        <begin position="434"/>
        <end position="450"/>
    </location>
</feature>
<dbReference type="SUPFAM" id="SSF48366">
    <property type="entry name" value="Ras GEF"/>
    <property type="match status" value="1"/>
</dbReference>
<feature type="region of interest" description="Disordered" evidence="3">
    <location>
        <begin position="259"/>
        <end position="295"/>
    </location>
</feature>
<evidence type="ECO:0000313" key="6">
    <source>
        <dbReference type="EMBL" id="KAG7087720.1"/>
    </source>
</evidence>
<dbReference type="InterPro" id="IPR023578">
    <property type="entry name" value="Ras_GEF_dom_sf"/>
</dbReference>
<protein>
    <recommendedName>
        <fullName evidence="8">Ras GEF</fullName>
    </recommendedName>
</protein>
<dbReference type="InterPro" id="IPR008937">
    <property type="entry name" value="Ras-like_GEF"/>
</dbReference>
<feature type="compositionally biased region" description="Acidic residues" evidence="3">
    <location>
        <begin position="574"/>
        <end position="583"/>
    </location>
</feature>
<feature type="compositionally biased region" description="Basic residues" evidence="3">
    <location>
        <begin position="417"/>
        <end position="428"/>
    </location>
</feature>
<dbReference type="Proteomes" id="UP001049176">
    <property type="component" value="Chromosome 9"/>
</dbReference>
<feature type="compositionally biased region" description="Acidic residues" evidence="3">
    <location>
        <begin position="777"/>
        <end position="791"/>
    </location>
</feature>
<evidence type="ECO:0000256" key="2">
    <source>
        <dbReference type="PROSITE-ProRule" id="PRU00168"/>
    </source>
</evidence>
<evidence type="ECO:0000256" key="3">
    <source>
        <dbReference type="SAM" id="MobiDB-lite"/>
    </source>
</evidence>
<feature type="compositionally biased region" description="Polar residues" evidence="3">
    <location>
        <begin position="1306"/>
        <end position="1323"/>
    </location>
</feature>
<dbReference type="RefSeq" id="XP_043004191.1">
    <property type="nucleotide sequence ID" value="XM_043158836.1"/>
</dbReference>
<evidence type="ECO:0000256" key="1">
    <source>
        <dbReference type="ARBA" id="ARBA00022658"/>
    </source>
</evidence>
<comment type="caution">
    <text evidence="6">The sequence shown here is derived from an EMBL/GenBank/DDBJ whole genome shotgun (WGS) entry which is preliminary data.</text>
</comment>
<dbReference type="PANTHER" id="PTHR23113:SF363">
    <property type="entry name" value="PROTEIN SON OF SEVENLESS"/>
    <property type="match status" value="1"/>
</dbReference>
<feature type="compositionally biased region" description="Basic and acidic residues" evidence="3">
    <location>
        <begin position="616"/>
        <end position="629"/>
    </location>
</feature>
<feature type="domain" description="N-terminal Ras-GEF" evidence="5">
    <location>
        <begin position="946"/>
        <end position="1076"/>
    </location>
</feature>
<feature type="compositionally biased region" description="Basic and acidic residues" evidence="3">
    <location>
        <begin position="667"/>
        <end position="694"/>
    </location>
</feature>
<dbReference type="EMBL" id="CM032189">
    <property type="protein sequence ID" value="KAG7087720.1"/>
    <property type="molecule type" value="Genomic_DNA"/>
</dbReference>
<evidence type="ECO:0000313" key="7">
    <source>
        <dbReference type="Proteomes" id="UP001049176"/>
    </source>
</evidence>
<feature type="region of interest" description="Disordered" evidence="3">
    <location>
        <begin position="1"/>
        <end position="58"/>
    </location>
</feature>
<dbReference type="OrthoDB" id="10254377at2759"/>
<feature type="region of interest" description="Disordered" evidence="3">
    <location>
        <begin position="772"/>
        <end position="791"/>
    </location>
</feature>
<feature type="region of interest" description="Disordered" evidence="3">
    <location>
        <begin position="316"/>
        <end position="351"/>
    </location>
</feature>
<dbReference type="GO" id="GO:0007265">
    <property type="term" value="P:Ras protein signal transduction"/>
    <property type="evidence" value="ECO:0007669"/>
    <property type="project" value="TreeGrafter"/>
</dbReference>
<feature type="domain" description="Ras-GEF" evidence="4">
    <location>
        <begin position="1691"/>
        <end position="2010"/>
    </location>
</feature>
<feature type="compositionally biased region" description="Low complexity" evidence="3">
    <location>
        <begin position="331"/>
        <end position="351"/>
    </location>
</feature>
<dbReference type="CDD" id="cd06224">
    <property type="entry name" value="REM"/>
    <property type="match status" value="1"/>
</dbReference>
<feature type="compositionally biased region" description="Low complexity" evidence="3">
    <location>
        <begin position="1327"/>
        <end position="1342"/>
    </location>
</feature>